<dbReference type="PANTHER" id="PTHR33744">
    <property type="entry name" value="CARBOHYDRATE DIACID REGULATOR"/>
    <property type="match status" value="1"/>
</dbReference>
<dbReference type="Proteomes" id="UP000823634">
    <property type="component" value="Unassembled WGS sequence"/>
</dbReference>
<dbReference type="Gene3D" id="1.10.10.2840">
    <property type="entry name" value="PucR C-terminal helix-turn-helix domain"/>
    <property type="match status" value="1"/>
</dbReference>
<protein>
    <submittedName>
        <fullName evidence="2">Helix-turn-helix domain-containing protein</fullName>
    </submittedName>
</protein>
<dbReference type="InterPro" id="IPR051448">
    <property type="entry name" value="CdaR-like_regulators"/>
</dbReference>
<comment type="caution">
    <text evidence="2">The sequence shown here is derived from an EMBL/GenBank/DDBJ whole genome shotgun (WGS) entry which is preliminary data.</text>
</comment>
<sequence length="157" mass="17630">MSYEDGLSFFSPSLPVERIDLAFSEAAESFPERFGALLTNIAGALAERLLQAALSHYPNKVAYPDEVILRDTLYGSFALYHPFLAHFDKAKAEWVKSGLAYLDHHADKKEAAEALYLHRNSLLYRLRKLKEVAGIDINEPHEAALLLIFRALKVGLD</sequence>
<evidence type="ECO:0000313" key="3">
    <source>
        <dbReference type="Proteomes" id="UP000823634"/>
    </source>
</evidence>
<dbReference type="InterPro" id="IPR025736">
    <property type="entry name" value="PucR_C-HTH_dom"/>
</dbReference>
<reference evidence="2" key="2">
    <citation type="journal article" date="2021" name="PeerJ">
        <title>Extensive microbial diversity within the chicken gut microbiome revealed by metagenomics and culture.</title>
        <authorList>
            <person name="Gilroy R."/>
            <person name="Ravi A."/>
            <person name="Getino M."/>
            <person name="Pursley I."/>
            <person name="Horton D.L."/>
            <person name="Alikhan N.F."/>
            <person name="Baker D."/>
            <person name="Gharbi K."/>
            <person name="Hall N."/>
            <person name="Watson M."/>
            <person name="Adriaenssens E.M."/>
            <person name="Foster-Nyarko E."/>
            <person name="Jarju S."/>
            <person name="Secka A."/>
            <person name="Antonio M."/>
            <person name="Oren A."/>
            <person name="Chaudhuri R.R."/>
            <person name="La Ragione R."/>
            <person name="Hildebrand F."/>
            <person name="Pallen M.J."/>
        </authorList>
    </citation>
    <scope>NUCLEOTIDE SEQUENCE</scope>
    <source>
        <strain evidence="2">17113</strain>
    </source>
</reference>
<dbReference type="EMBL" id="JADINA010000028">
    <property type="protein sequence ID" value="MBO8426546.1"/>
    <property type="molecule type" value="Genomic_DNA"/>
</dbReference>
<dbReference type="AlphaFoldDB" id="A0A9D9GVD2"/>
<evidence type="ECO:0000259" key="1">
    <source>
        <dbReference type="Pfam" id="PF13556"/>
    </source>
</evidence>
<dbReference type="InterPro" id="IPR042070">
    <property type="entry name" value="PucR_C-HTH_sf"/>
</dbReference>
<dbReference type="Pfam" id="PF13556">
    <property type="entry name" value="HTH_30"/>
    <property type="match status" value="1"/>
</dbReference>
<proteinExistence type="predicted"/>
<reference evidence="2" key="1">
    <citation type="submission" date="2020-10" db="EMBL/GenBank/DDBJ databases">
        <authorList>
            <person name="Gilroy R."/>
        </authorList>
    </citation>
    <scope>NUCLEOTIDE SEQUENCE</scope>
    <source>
        <strain evidence="2">17113</strain>
    </source>
</reference>
<accession>A0A9D9GVD2</accession>
<organism evidence="2 3">
    <name type="scientific">Candidatus Alloenteromonas pullistercoris</name>
    <dbReference type="NCBI Taxonomy" id="2840785"/>
    <lineage>
        <taxon>Bacteria</taxon>
        <taxon>Bacillati</taxon>
        <taxon>Bacillota</taxon>
        <taxon>Bacillota incertae sedis</taxon>
        <taxon>Candidatus Alloenteromonas</taxon>
    </lineage>
</organism>
<name>A0A9D9GVD2_9FIRM</name>
<feature type="domain" description="PucR C-terminal helix-turn-helix" evidence="1">
    <location>
        <begin position="100"/>
        <end position="147"/>
    </location>
</feature>
<evidence type="ECO:0000313" key="2">
    <source>
        <dbReference type="EMBL" id="MBO8426546.1"/>
    </source>
</evidence>
<dbReference type="PANTHER" id="PTHR33744:SF1">
    <property type="entry name" value="DNA-BINDING TRANSCRIPTIONAL ACTIVATOR ADER"/>
    <property type="match status" value="1"/>
</dbReference>
<gene>
    <name evidence="2" type="ORF">IAC61_04405</name>
</gene>